<protein>
    <submittedName>
        <fullName evidence="1">HutD family protein</fullName>
    </submittedName>
</protein>
<dbReference type="RefSeq" id="WP_320498661.1">
    <property type="nucleotide sequence ID" value="NZ_JAXCLX010000001.1"/>
</dbReference>
<accession>A0ABU5DSR9</accession>
<dbReference type="Proteomes" id="UP001271769">
    <property type="component" value="Unassembled WGS sequence"/>
</dbReference>
<dbReference type="InterPro" id="IPR011051">
    <property type="entry name" value="RmlC_Cupin_sf"/>
</dbReference>
<dbReference type="CDD" id="cd20293">
    <property type="entry name" value="cupin_HutD_N"/>
    <property type="match status" value="1"/>
</dbReference>
<dbReference type="InterPro" id="IPR010282">
    <property type="entry name" value="Uncharacterised_HutD/Ves"/>
</dbReference>
<dbReference type="Pfam" id="PF05962">
    <property type="entry name" value="HutD"/>
    <property type="match status" value="1"/>
</dbReference>
<keyword evidence="2" id="KW-1185">Reference proteome</keyword>
<proteinExistence type="predicted"/>
<dbReference type="PANTHER" id="PTHR37943:SF1">
    <property type="entry name" value="PROTEIN VES"/>
    <property type="match status" value="1"/>
</dbReference>
<dbReference type="EMBL" id="JAXCLX010000001">
    <property type="protein sequence ID" value="MDY0870429.1"/>
    <property type="molecule type" value="Genomic_DNA"/>
</dbReference>
<sequence length="192" mass="20635">MRVTALGPADYKRMPWKNGGGSTLELLQDALPAGGFNWRLSIADVASAGPFSTFEGIDRQIMLVNGNGMVLSFGQEAPPVVLSKPLKPHGFKGEWATDCRLIDGVIQDFNVMVRRTWGSAAVNGFDLVKDQRFTLAVAPLVILHLLSGVVDAAGTNMRDGDTLRLDSTAPELVTVQPQSPNARLIVVSLKAH</sequence>
<gene>
    <name evidence="1" type="ORF">SMD31_00765</name>
</gene>
<dbReference type="InterPro" id="IPR014710">
    <property type="entry name" value="RmlC-like_jellyroll"/>
</dbReference>
<organism evidence="1 2">
    <name type="scientific">Dongia rigui</name>
    <dbReference type="NCBI Taxonomy" id="940149"/>
    <lineage>
        <taxon>Bacteria</taxon>
        <taxon>Pseudomonadati</taxon>
        <taxon>Pseudomonadota</taxon>
        <taxon>Alphaproteobacteria</taxon>
        <taxon>Rhodospirillales</taxon>
        <taxon>Dongiaceae</taxon>
        <taxon>Dongia</taxon>
    </lineage>
</organism>
<evidence type="ECO:0000313" key="1">
    <source>
        <dbReference type="EMBL" id="MDY0870429.1"/>
    </source>
</evidence>
<dbReference type="PANTHER" id="PTHR37943">
    <property type="entry name" value="PROTEIN VES"/>
    <property type="match status" value="1"/>
</dbReference>
<dbReference type="Gene3D" id="2.60.120.10">
    <property type="entry name" value="Jelly Rolls"/>
    <property type="match status" value="1"/>
</dbReference>
<comment type="caution">
    <text evidence="1">The sequence shown here is derived from an EMBL/GenBank/DDBJ whole genome shotgun (WGS) entry which is preliminary data.</text>
</comment>
<evidence type="ECO:0000313" key="2">
    <source>
        <dbReference type="Proteomes" id="UP001271769"/>
    </source>
</evidence>
<name>A0ABU5DSR9_9PROT</name>
<dbReference type="SUPFAM" id="SSF51182">
    <property type="entry name" value="RmlC-like cupins"/>
    <property type="match status" value="1"/>
</dbReference>
<reference evidence="1 2" key="1">
    <citation type="journal article" date="2013" name="Antonie Van Leeuwenhoek">
        <title>Dongia rigui sp. nov., isolated from freshwater of a large wetland in Korea.</title>
        <authorList>
            <person name="Baik K.S."/>
            <person name="Hwang Y.M."/>
            <person name="Choi J.S."/>
            <person name="Kwon J."/>
            <person name="Seong C.N."/>
        </authorList>
    </citation>
    <scope>NUCLEOTIDE SEQUENCE [LARGE SCALE GENOMIC DNA]</scope>
    <source>
        <strain evidence="1 2">04SU4-P</strain>
    </source>
</reference>